<name>A0AA51RBR8_9BACT</name>
<dbReference type="RefSeq" id="WP_308350769.1">
    <property type="nucleotide sequence ID" value="NZ_CP129971.1"/>
</dbReference>
<feature type="domain" description="Secretion system C-terminal sorting" evidence="2">
    <location>
        <begin position="2329"/>
        <end position="2398"/>
    </location>
</feature>
<evidence type="ECO:0000256" key="1">
    <source>
        <dbReference type="SAM" id="SignalP"/>
    </source>
</evidence>
<evidence type="ECO:0000313" key="4">
    <source>
        <dbReference type="Proteomes" id="UP001230496"/>
    </source>
</evidence>
<sequence>MKNIILQKTRYLKAMMLTMLVGLFAFGANAQTFTISTPPPAPWYAGQEATVTYEASGFDAGTTFIVWDDADGQFDIDESETIFGSSTAQGASTDIDFNWGESGAVNLKLAAFSGNTVTGEVVTFERSETTVLGSNSTGEYVQFNRASTRSLTINDVDLSTTDPVELSFYLEAGNTDVDNPIEVLYSTDGFASAGTALTEDNLATAEFENINQYLEFTLPTAAKTANTSFRIRQKGTVDYGTTKNWAVYVGPSAGYTISFEIGETYSFIQTGFQNGDNVQQNQIIIDDLLDEADASETVFYPGDEVTIDAQLPNVDLTDLSFVATMVNNNTGAEYLLDVQTTPVKDNGTKDINVNGTIPTNIEYYTAVNGWDFRLQAYEGSEPLLGVNETVDFSGGIPADYTSTSTQVNFARGISFNQSGERSLLTPEFDITSTDGVLSLTFQRHSDLISPEGTDLIVEYTTDGETFTELTSIGINELIYDISNSTNTTIEIDSWPSGVVSSSTQFRVRQEANNGAGLDGWYFREFDIQNESNIVSNATINEAFAAFTMPRPEVTADLIEVGGDGLAFAMEDLTYTYTIDEGAFPTGTSAQLLLDRNNTPGDDIIIGTTANIASGTISFTVPPLEAGDYDVYVKTFNDQNYGFQTLSIYDTELTVTNITYENPVLVAGEEFGTPGSGITVNYSLLGDPGASAEIMLSIYDDEINEFVMISASNTINGTIAGTLPINFEYDNPPRLQLSLGNGGVFADSPFNEEVYGETFGSTTIPSGFTFEGNSIISGAANNLTSAGTRSVTADAQSFQYGARIRVQGFVNNYNGNPQDLFLQASTDGTSWIDIDSKTITGSSYLTFDVNLPNTVWSETTQVRLIYNEDGAAGFEENRFYVDFFQARVPEFLNTSVIADFNVIVPSLSVDQDFDAELPTQWYYGEEFTVNYNAVGFAAGTEFAVVIEQGNEYFVAGTSSAQGSGSVTATMPTVLPLDLDNPNDDYNFFIYPFVPESAGDTYMQGVTIVANAQEDFLTISGANDPSNFTNLVMDQTGKREILTRAFDLSGSDTATLSFRHNWNYAPFDINDNKNIVPRLEVSIDGGATFQTINVENLSPGEMSMYDEGLLYEDDDYEVGIPSEFLTEATHFRWSQPLNLGQNQNIWQVENIEIELGGGNAIKSNVYDESNTDFYDISINAPDLGDYTWSQADLQDAVFNGETFDYSFDYRDGLDATTAELFPAETTFDFYLYDAGAGQYVMDPETENPYVIASTTTLGTAQAEIPFYVVNGNYQVRLAASIDNEGEPHYIIGDESNGNQVGNLNVFLRVAELVYQGDPNAIIYAGQDVTFGIDIENNETNTETTDGLFANVILTLGNGDRLVVATQEGLEDVSFALPTDVWGAASGDFSLMLTENAALAEVGTILENQQFNNLQNDSDNFLTLDNSSFSNVSGRRLITTRDFLPAEIEEATLLSYDVSFNQVPADLTANQYVIFEFSTDAGATYTSLDTIPETGATNNLVGDARMFAFTTAMKENGVRFRWRQEEAKGNFSIADFDFVFGETLPFDYVDESIDIAQQALLVTNIAPLEICPGDDITLNYEIRGRFGADNVVTIQYRNSVGGVATINSSEANLVEGTGELTFSLPGNTLTAGANNGTFKIRLIANDETTDNTVTVNGSFSEESVELVAPIDPDADFSVGSQQLCDIQDVMVDITNPQDYFTYQVINAVSGEAIGDALAYDPELGDTEINLGALEEDVRLGLQITSASSSGATCNTITSTVERDFFVQPNYALFSGSATAATLVQPETVVDLCGTSLTLRASYYNSNGAQQNAINAQVEWFRDNLQTPVGSNASLSTFNKSGDYFARITDGNCIYTTESITVNVTVRPDQPAITVVSGDLVSCDETNQVVLEGPEGFAVYNWTRTVNGASATPFAANQRTITVSSNGEYRLQVSNATEANNCNLSNSSEPVIVNTVTNDDVSINIAGFGNAQAGQVYDICDNNGTTISVNGAVTGSSNVKWFQDGAEYAANTNNDGTVNINVSGAYYAEVTTGECTFTTPEVTFNVLEAPEDAPAITATGDLTFCDGQGSVVLEGPEGFAYYEWERRAPGNIGFNALNTTGATSSNNTIEVTQAGTYRLLVGNVSADGAVSCLSPVSNTITVNSRALPEMPRATLFDNSCGDGPVTFVLDDFFDGVTTQNVQSNVSYQLINAATDEASGLPVTGNASDATYITSDVITEETTFYIEATYADGSGCTVSYPETRAFTVTPNNVTLEVEGAQLIANYNGNATVRWYRDGVLLTGETSDRITISDAAEYSVEVEYASGCVVTASSADIAGKVLGNQDAMAMKVVSYPNPTISDATLNVNSQYMGKHEVIVTSMTGQIMMQSSFEKSSFEAEHVMNVANLEEGIYNVQIRHDGLTQNVRIIKK</sequence>
<reference evidence="3 4" key="1">
    <citation type="submission" date="2023-08" db="EMBL/GenBank/DDBJ databases">
        <title>Comparative genomics and taxonomic characterization of three novel marine species of genus Marivirga.</title>
        <authorList>
            <person name="Muhammad N."/>
            <person name="Kim S.-G."/>
        </authorList>
    </citation>
    <scope>NUCLEOTIDE SEQUENCE [LARGE SCALE GENOMIC DNA]</scope>
    <source>
        <strain evidence="3 4">BDSF4-3</strain>
    </source>
</reference>
<dbReference type="NCBIfam" id="TIGR04183">
    <property type="entry name" value="Por_Secre_tail"/>
    <property type="match status" value="1"/>
</dbReference>
<dbReference type="InterPro" id="IPR026444">
    <property type="entry name" value="Secre_tail"/>
</dbReference>
<dbReference type="Proteomes" id="UP001230496">
    <property type="component" value="Chromosome"/>
</dbReference>
<keyword evidence="4" id="KW-1185">Reference proteome</keyword>
<dbReference type="EMBL" id="CP129971">
    <property type="protein sequence ID" value="WMN12586.1"/>
    <property type="molecule type" value="Genomic_DNA"/>
</dbReference>
<dbReference type="Pfam" id="PF18962">
    <property type="entry name" value="Por_Secre_tail"/>
    <property type="match status" value="1"/>
</dbReference>
<evidence type="ECO:0000313" key="3">
    <source>
        <dbReference type="EMBL" id="WMN12586.1"/>
    </source>
</evidence>
<keyword evidence="1" id="KW-0732">Signal</keyword>
<dbReference type="Gene3D" id="2.60.120.260">
    <property type="entry name" value="Galactose-binding domain-like"/>
    <property type="match status" value="4"/>
</dbReference>
<evidence type="ECO:0000259" key="2">
    <source>
        <dbReference type="Pfam" id="PF18962"/>
    </source>
</evidence>
<gene>
    <name evidence="3" type="ORF">QYS49_33995</name>
</gene>
<proteinExistence type="predicted"/>
<accession>A0AA51RBR8</accession>
<feature type="chain" id="PRO_5041377370" evidence="1">
    <location>
        <begin position="31"/>
        <end position="2405"/>
    </location>
</feature>
<feature type="signal peptide" evidence="1">
    <location>
        <begin position="1"/>
        <end position="30"/>
    </location>
</feature>
<dbReference type="Pfam" id="PF21471">
    <property type="entry name" value="Reelin_subrepeat-B"/>
    <property type="match status" value="3"/>
</dbReference>
<organism evidence="3 4">
    <name type="scientific">Marivirga salinarum</name>
    <dbReference type="NCBI Taxonomy" id="3059078"/>
    <lineage>
        <taxon>Bacteria</taxon>
        <taxon>Pseudomonadati</taxon>
        <taxon>Bacteroidota</taxon>
        <taxon>Cytophagia</taxon>
        <taxon>Cytophagales</taxon>
        <taxon>Marivirgaceae</taxon>
        <taxon>Marivirga</taxon>
    </lineage>
</organism>
<dbReference type="InterPro" id="IPR049419">
    <property type="entry name" value="Reelin_subrepeat-B"/>
</dbReference>
<dbReference type="KEGG" id="msaa:QYS49_33995"/>
<protein>
    <submittedName>
        <fullName evidence="3">T9SS type A sorting domain-containing protein</fullName>
    </submittedName>
</protein>